<name>A0ABU8VKJ4_9BURK</name>
<organism evidence="1 2">
    <name type="scientific">Variovorax ureilyticus</name>
    <dbReference type="NCBI Taxonomy" id="1836198"/>
    <lineage>
        <taxon>Bacteria</taxon>
        <taxon>Pseudomonadati</taxon>
        <taxon>Pseudomonadota</taxon>
        <taxon>Betaproteobacteria</taxon>
        <taxon>Burkholderiales</taxon>
        <taxon>Comamonadaceae</taxon>
        <taxon>Variovorax</taxon>
    </lineage>
</organism>
<gene>
    <name evidence="1" type="ORF">WKW77_20220</name>
</gene>
<proteinExistence type="predicted"/>
<keyword evidence="2" id="KW-1185">Reference proteome</keyword>
<comment type="caution">
    <text evidence="1">The sequence shown here is derived from an EMBL/GenBank/DDBJ whole genome shotgun (WGS) entry which is preliminary data.</text>
</comment>
<evidence type="ECO:0000313" key="2">
    <source>
        <dbReference type="Proteomes" id="UP001365846"/>
    </source>
</evidence>
<protein>
    <submittedName>
        <fullName evidence="1">Uncharacterized protein</fullName>
    </submittedName>
</protein>
<reference evidence="1 2" key="1">
    <citation type="submission" date="2024-03" db="EMBL/GenBank/DDBJ databases">
        <title>Novel species of the genus Variovorax.</title>
        <authorList>
            <person name="Liu Q."/>
            <person name="Xin Y.-H."/>
        </authorList>
    </citation>
    <scope>NUCLEOTIDE SEQUENCE [LARGE SCALE GENOMIC DNA]</scope>
    <source>
        <strain evidence="1 2">KACC 18899</strain>
    </source>
</reference>
<dbReference type="RefSeq" id="WP_340358657.1">
    <property type="nucleotide sequence ID" value="NZ_JBBKZU010000008.1"/>
</dbReference>
<evidence type="ECO:0000313" key="1">
    <source>
        <dbReference type="EMBL" id="MEJ8813424.1"/>
    </source>
</evidence>
<dbReference type="EMBL" id="JBBKZU010000008">
    <property type="protein sequence ID" value="MEJ8813424.1"/>
    <property type="molecule type" value="Genomic_DNA"/>
</dbReference>
<dbReference type="Proteomes" id="UP001365846">
    <property type="component" value="Unassembled WGS sequence"/>
</dbReference>
<accession>A0ABU8VKJ4</accession>
<sequence>MAIDNVAEGVAAGRPCGVTFTGDGAGALVGFALDATLYYLDVIE</sequence>